<evidence type="ECO:0000313" key="3">
    <source>
        <dbReference type="Proteomes" id="UP000182284"/>
    </source>
</evidence>
<keyword evidence="1" id="KW-0812">Transmembrane</keyword>
<dbReference type="EMBL" id="FNBL01000002">
    <property type="protein sequence ID" value="SDF08484.1"/>
    <property type="molecule type" value="Genomic_DNA"/>
</dbReference>
<organism evidence="2 3">
    <name type="scientific">Celeribacter baekdonensis</name>
    <dbReference type="NCBI Taxonomy" id="875171"/>
    <lineage>
        <taxon>Bacteria</taxon>
        <taxon>Pseudomonadati</taxon>
        <taxon>Pseudomonadota</taxon>
        <taxon>Alphaproteobacteria</taxon>
        <taxon>Rhodobacterales</taxon>
        <taxon>Roseobacteraceae</taxon>
        <taxon>Celeribacter</taxon>
    </lineage>
</organism>
<evidence type="ECO:0000313" key="2">
    <source>
        <dbReference type="EMBL" id="SDF08484.1"/>
    </source>
</evidence>
<feature type="transmembrane region" description="Helical" evidence="1">
    <location>
        <begin position="54"/>
        <end position="74"/>
    </location>
</feature>
<dbReference type="Proteomes" id="UP000182284">
    <property type="component" value="Unassembled WGS sequence"/>
</dbReference>
<accession>A0A1G7I7N5</accession>
<feature type="transmembrane region" description="Helical" evidence="1">
    <location>
        <begin position="80"/>
        <end position="100"/>
    </location>
</feature>
<gene>
    <name evidence="2" type="ORF">SAMN04488117_102217</name>
</gene>
<sequence>MTKTPHDDHIPADLTPKNEGEIQAERARMFTFGFWKSLLAGREGLGDTFWAGNYLAGLLFLPVMVVFLALASFVPLLSPLLSASFVVFGVYLLGVARAVAVAQPKGNSGIGLRIFGVIWTLMNAGMCLVYSPFVAGQ</sequence>
<keyword evidence="1" id="KW-1133">Transmembrane helix</keyword>
<proteinExistence type="predicted"/>
<evidence type="ECO:0000256" key="1">
    <source>
        <dbReference type="SAM" id="Phobius"/>
    </source>
</evidence>
<keyword evidence="1" id="KW-0472">Membrane</keyword>
<protein>
    <recommendedName>
        <fullName evidence="4">DUF805 domain-containing protein</fullName>
    </recommendedName>
</protein>
<evidence type="ECO:0008006" key="4">
    <source>
        <dbReference type="Google" id="ProtNLM"/>
    </source>
</evidence>
<name>A0A1G7I7N5_9RHOB</name>
<reference evidence="2 3" key="1">
    <citation type="submission" date="2016-10" db="EMBL/GenBank/DDBJ databases">
        <authorList>
            <person name="de Groot N.N."/>
        </authorList>
    </citation>
    <scope>NUCLEOTIDE SEQUENCE [LARGE SCALE GENOMIC DNA]</scope>
    <source>
        <strain evidence="2 3">DSM 27375</strain>
    </source>
</reference>
<dbReference type="AlphaFoldDB" id="A0A1G7I7N5"/>
<dbReference type="OrthoDB" id="7689850at2"/>
<feature type="transmembrane region" description="Helical" evidence="1">
    <location>
        <begin position="112"/>
        <end position="133"/>
    </location>
</feature>
<dbReference type="RefSeq" id="WP_074641926.1">
    <property type="nucleotide sequence ID" value="NZ_FNBL01000002.1"/>
</dbReference>